<name>A0A2T6AGE0_9FLAO</name>
<dbReference type="EMBL" id="QBKQ01000002">
    <property type="protein sequence ID" value="PTX42869.1"/>
    <property type="molecule type" value="Genomic_DNA"/>
</dbReference>
<evidence type="ECO:0000313" key="1">
    <source>
        <dbReference type="EMBL" id="PTX42869.1"/>
    </source>
</evidence>
<evidence type="ECO:0000313" key="2">
    <source>
        <dbReference type="Proteomes" id="UP000244174"/>
    </source>
</evidence>
<dbReference type="Proteomes" id="UP000244174">
    <property type="component" value="Unassembled WGS sequence"/>
</dbReference>
<protein>
    <recommendedName>
        <fullName evidence="3">CYTH domain-containing protein</fullName>
    </recommendedName>
</protein>
<proteinExistence type="predicted"/>
<keyword evidence="2" id="KW-1185">Reference proteome</keyword>
<dbReference type="AlphaFoldDB" id="A0A2T6AGE0"/>
<organism evidence="1 2">
    <name type="scientific">Christiangramia gaetbulicola</name>
    <dbReference type="NCBI Taxonomy" id="703340"/>
    <lineage>
        <taxon>Bacteria</taxon>
        <taxon>Pseudomonadati</taxon>
        <taxon>Bacteroidota</taxon>
        <taxon>Flavobacteriia</taxon>
        <taxon>Flavobacteriales</taxon>
        <taxon>Flavobacteriaceae</taxon>
        <taxon>Christiangramia</taxon>
    </lineage>
</organism>
<reference evidence="1 2" key="1">
    <citation type="submission" date="2018-04" db="EMBL/GenBank/DDBJ databases">
        <title>Genomic Encyclopedia of Archaeal and Bacterial Type Strains, Phase II (KMG-II): from individual species to whole genera.</title>
        <authorList>
            <person name="Goeker M."/>
        </authorList>
    </citation>
    <scope>NUCLEOTIDE SEQUENCE [LARGE SCALE GENOMIC DNA]</scope>
    <source>
        <strain evidence="1 2">DSM 23082</strain>
    </source>
</reference>
<accession>A0A2T6AGE0</accession>
<evidence type="ECO:0008006" key="3">
    <source>
        <dbReference type="Google" id="ProtNLM"/>
    </source>
</evidence>
<sequence>MYNSKEIRWFYKTEPESIRNWFEENGYIFENTEARTDYYLPLKDKNDLSIKLRENNIEVKQRTGRSENADLTDSIQGYFEDYTKWSFSSAEDDSLFHEITEKEKFSWLPVKKERIGFKLKKDDHDKIVRVALEEFPPYGCQLEYTRVKVKDEIWYSFALEWFGDQELEFDLSILDEIIGEHKLEASDSMGYAEFLNKF</sequence>
<gene>
    <name evidence="1" type="ORF">C8P64_1391</name>
</gene>
<comment type="caution">
    <text evidence="1">The sequence shown here is derived from an EMBL/GenBank/DDBJ whole genome shotgun (WGS) entry which is preliminary data.</text>
</comment>
<dbReference type="OrthoDB" id="979802at2"/>
<dbReference type="RefSeq" id="WP_108171346.1">
    <property type="nucleotide sequence ID" value="NZ_QBKQ01000002.1"/>
</dbReference>